<dbReference type="EMBL" id="VYZN01000053">
    <property type="protein sequence ID" value="KAE9527217.1"/>
    <property type="molecule type" value="Genomic_DNA"/>
</dbReference>
<sequence length="197" mass="22565">MRALYSFFGLSHCILTRLVHDVCDHQSTQQTSEPKSLRYASHKSYTQTLQCCHKCYKLSRKFSRLKIKYLQRTAVNALTLYGNVNKANSDGVSHCCEHNAKICGIITYMATMDFNIFVSLFITFNVFPYLVSDSKNGDYVIEMLIATPTTGFCKKFTKYSLLIIINIILKLALNVPKTILLNCQLLFRIEFSPFNIT</sequence>
<feature type="signal peptide" evidence="1">
    <location>
        <begin position="1"/>
        <end position="16"/>
    </location>
</feature>
<dbReference type="AlphaFoldDB" id="A0A6G0T782"/>
<name>A0A6G0T782_APHGL</name>
<reference evidence="2 3" key="1">
    <citation type="submission" date="2019-08" db="EMBL/GenBank/DDBJ databases">
        <title>The genome of the soybean aphid Biotype 1, its phylome, world population structure and adaptation to the North American continent.</title>
        <authorList>
            <person name="Giordano R."/>
            <person name="Donthu R.K."/>
            <person name="Hernandez A.G."/>
            <person name="Wright C.L."/>
            <person name="Zimin A.V."/>
        </authorList>
    </citation>
    <scope>NUCLEOTIDE SEQUENCE [LARGE SCALE GENOMIC DNA]</scope>
    <source>
        <tissue evidence="2">Whole aphids</tissue>
    </source>
</reference>
<gene>
    <name evidence="2" type="ORF">AGLY_012915</name>
</gene>
<evidence type="ECO:0000313" key="2">
    <source>
        <dbReference type="EMBL" id="KAE9527217.1"/>
    </source>
</evidence>
<organism evidence="2 3">
    <name type="scientific">Aphis glycines</name>
    <name type="common">Soybean aphid</name>
    <dbReference type="NCBI Taxonomy" id="307491"/>
    <lineage>
        <taxon>Eukaryota</taxon>
        <taxon>Metazoa</taxon>
        <taxon>Ecdysozoa</taxon>
        <taxon>Arthropoda</taxon>
        <taxon>Hexapoda</taxon>
        <taxon>Insecta</taxon>
        <taxon>Pterygota</taxon>
        <taxon>Neoptera</taxon>
        <taxon>Paraneoptera</taxon>
        <taxon>Hemiptera</taxon>
        <taxon>Sternorrhyncha</taxon>
        <taxon>Aphidomorpha</taxon>
        <taxon>Aphidoidea</taxon>
        <taxon>Aphididae</taxon>
        <taxon>Aphidini</taxon>
        <taxon>Aphis</taxon>
        <taxon>Aphis</taxon>
    </lineage>
</organism>
<keyword evidence="3" id="KW-1185">Reference proteome</keyword>
<keyword evidence="1" id="KW-0732">Signal</keyword>
<dbReference type="Proteomes" id="UP000475862">
    <property type="component" value="Unassembled WGS sequence"/>
</dbReference>
<evidence type="ECO:0000313" key="3">
    <source>
        <dbReference type="Proteomes" id="UP000475862"/>
    </source>
</evidence>
<feature type="chain" id="PRO_5026152343" evidence="1">
    <location>
        <begin position="17"/>
        <end position="197"/>
    </location>
</feature>
<comment type="caution">
    <text evidence="2">The sequence shown here is derived from an EMBL/GenBank/DDBJ whole genome shotgun (WGS) entry which is preliminary data.</text>
</comment>
<proteinExistence type="predicted"/>
<evidence type="ECO:0000256" key="1">
    <source>
        <dbReference type="SAM" id="SignalP"/>
    </source>
</evidence>
<accession>A0A6G0T782</accession>
<protein>
    <submittedName>
        <fullName evidence="2">Uncharacterized protein</fullName>
    </submittedName>
</protein>